<proteinExistence type="predicted"/>
<dbReference type="EMBL" id="UGHD01000003">
    <property type="protein sequence ID" value="STO98539.1"/>
    <property type="molecule type" value="Genomic_DNA"/>
</dbReference>
<feature type="transmembrane region" description="Helical" evidence="1">
    <location>
        <begin position="86"/>
        <end position="108"/>
    </location>
</feature>
<evidence type="ECO:0000313" key="3">
    <source>
        <dbReference type="Proteomes" id="UP000254512"/>
    </source>
</evidence>
<evidence type="ECO:0000256" key="1">
    <source>
        <dbReference type="SAM" id="Phobius"/>
    </source>
</evidence>
<dbReference type="STRING" id="673.AL542_02960"/>
<dbReference type="RefSeq" id="WP_005504889.1">
    <property type="nucleotide sequence ID" value="NZ_CABMOB010000001.1"/>
</dbReference>
<dbReference type="InterPro" id="IPR046513">
    <property type="entry name" value="DUF6691"/>
</dbReference>
<sequence>MLFKIVALFSGFLFGLGLMISGLVDPAKVIGFLDIFGHWDPSLAFVMGSALGTFLPGYFLLVRKLSKPVLSDAFCVNKTQHIDKKLLSGSLLFGTGWGLAGICPGPSVTALGSGSGMIALFFASMVAGMYLVTRLSTHKTKLIPSNAA</sequence>
<reference evidence="2 3" key="1">
    <citation type="submission" date="2018-06" db="EMBL/GenBank/DDBJ databases">
        <authorList>
            <consortium name="Pathogen Informatics"/>
            <person name="Doyle S."/>
        </authorList>
    </citation>
    <scope>NUCLEOTIDE SEQUENCE [LARGE SCALE GENOMIC DNA]</scope>
    <source>
        <strain evidence="2 3">NCTC11645</strain>
    </source>
</reference>
<feature type="transmembrane region" description="Helical" evidence="1">
    <location>
        <begin position="42"/>
        <end position="61"/>
    </location>
</feature>
<dbReference type="Proteomes" id="UP000254512">
    <property type="component" value="Unassembled WGS sequence"/>
</dbReference>
<accession>A0A377J8B4</accession>
<dbReference type="Pfam" id="PF20398">
    <property type="entry name" value="DUF6691"/>
    <property type="match status" value="1"/>
</dbReference>
<evidence type="ECO:0000313" key="2">
    <source>
        <dbReference type="EMBL" id="STO98539.1"/>
    </source>
</evidence>
<dbReference type="GeneID" id="58894849"/>
<gene>
    <name evidence="2" type="ORF">NCTC11645_03525</name>
</gene>
<keyword evidence="1" id="KW-0812">Transmembrane</keyword>
<keyword evidence="1" id="KW-1133">Transmembrane helix</keyword>
<organism evidence="2 3">
    <name type="scientific">Grimontia hollisae</name>
    <name type="common">Vibrio hollisae</name>
    <dbReference type="NCBI Taxonomy" id="673"/>
    <lineage>
        <taxon>Bacteria</taxon>
        <taxon>Pseudomonadati</taxon>
        <taxon>Pseudomonadota</taxon>
        <taxon>Gammaproteobacteria</taxon>
        <taxon>Vibrionales</taxon>
        <taxon>Vibrionaceae</taxon>
        <taxon>Grimontia</taxon>
    </lineage>
</organism>
<keyword evidence="1" id="KW-0472">Membrane</keyword>
<name>A0A377J8B4_GRIHO</name>
<protein>
    <submittedName>
        <fullName evidence="2">Predicted transporter component</fullName>
    </submittedName>
</protein>
<feature type="transmembrane region" description="Helical" evidence="1">
    <location>
        <begin position="114"/>
        <end position="132"/>
    </location>
</feature>
<dbReference type="AlphaFoldDB" id="A0A377J8B4"/>
<dbReference type="KEGG" id="gho:AL542_02960"/>